<dbReference type="Proteomes" id="UP000649573">
    <property type="component" value="Unassembled WGS sequence"/>
</dbReference>
<proteinExistence type="inferred from homology"/>
<keyword evidence="3" id="KW-0210">Decarboxylase</keyword>
<dbReference type="InterPro" id="IPR015422">
    <property type="entry name" value="PyrdxlP-dep_Trfase_small"/>
</dbReference>
<dbReference type="PROSITE" id="PS00392">
    <property type="entry name" value="DDC_GAD_HDC_YDC"/>
    <property type="match status" value="1"/>
</dbReference>
<keyword evidence="8" id="KW-1185">Reference proteome</keyword>
<reference evidence="8" key="1">
    <citation type="journal article" date="2019" name="Int. J. Syst. Evol. Microbiol.">
        <title>The Global Catalogue of Microorganisms (GCM) 10K type strain sequencing project: providing services to taxonomists for standard genome sequencing and annotation.</title>
        <authorList>
            <consortium name="The Broad Institute Genomics Platform"/>
            <consortium name="The Broad Institute Genome Sequencing Center for Infectious Disease"/>
            <person name="Wu L."/>
            <person name="Ma J."/>
        </authorList>
    </citation>
    <scope>NUCLEOTIDE SEQUENCE [LARGE SCALE GENOMIC DNA]</scope>
    <source>
        <strain evidence="8">JCM 3296</strain>
    </source>
</reference>
<dbReference type="InterPro" id="IPR015421">
    <property type="entry name" value="PyrdxlP-dep_Trfase_major"/>
</dbReference>
<evidence type="ECO:0000256" key="6">
    <source>
        <dbReference type="RuleBase" id="RU000382"/>
    </source>
</evidence>
<dbReference type="Gene3D" id="3.90.1150.10">
    <property type="entry name" value="Aspartate Aminotransferase, domain 1"/>
    <property type="match status" value="1"/>
</dbReference>
<evidence type="ECO:0000256" key="2">
    <source>
        <dbReference type="ARBA" id="ARBA00009533"/>
    </source>
</evidence>
<evidence type="ECO:0000256" key="4">
    <source>
        <dbReference type="ARBA" id="ARBA00022898"/>
    </source>
</evidence>
<evidence type="ECO:0000256" key="3">
    <source>
        <dbReference type="ARBA" id="ARBA00022793"/>
    </source>
</evidence>
<dbReference type="EMBL" id="BMRE01000077">
    <property type="protein sequence ID" value="GGU81469.1"/>
    <property type="molecule type" value="Genomic_DNA"/>
</dbReference>
<organism evidence="7 8">
    <name type="scientific">Lentzea flava</name>
    <dbReference type="NCBI Taxonomy" id="103732"/>
    <lineage>
        <taxon>Bacteria</taxon>
        <taxon>Bacillati</taxon>
        <taxon>Actinomycetota</taxon>
        <taxon>Actinomycetes</taxon>
        <taxon>Pseudonocardiales</taxon>
        <taxon>Pseudonocardiaceae</taxon>
        <taxon>Lentzea</taxon>
    </lineage>
</organism>
<evidence type="ECO:0000313" key="8">
    <source>
        <dbReference type="Proteomes" id="UP000649573"/>
    </source>
</evidence>
<sequence length="469" mass="49483">MHLLELLAPTLKAVHDGARERSGPVPAGEPGAVADSVRAVGEILPEHGIGGEQALVELARVFAAGAVDPAHPACAAHLHAPPLAVAVVADLVASMFNSSLDSWDQAPSATAVEAEVVRAMADLVPYGDGASGVLTSGGTESNLTGMFLALEHARRTAGNRTLRVFCSVEAHFSVGRSAGVLGIGEEFVTTVEVDAEHRMDPSALRGAIAEARVRGELPAVIIATAGTSDLGAIDPLPEIAAIAEEAGAWMHVDAAYGGGALFSRRLAPLLDGLSRADSVGLDLHKLGWQPVAAGVLLVRDAALFAPLARRAAYLNTEDDEQAGYTSLLGRSLRTTRRADALKIAVTLRALGRHGMGQLVDRCHALAWRAWELISVQTRLEPLQPPVLSSVVFRYLPIHGNPDLVNARLRRSLLRAGRAVIGRTELDGRVHLKLTLLNPHTTDAELTRLVADVVRAGQDEDRADVVDPED</sequence>
<dbReference type="InterPro" id="IPR002129">
    <property type="entry name" value="PyrdxlP-dep_de-COase"/>
</dbReference>
<accession>A0ABQ2VDK9</accession>
<dbReference type="Gene3D" id="3.40.640.10">
    <property type="entry name" value="Type I PLP-dependent aspartate aminotransferase-like (Major domain)"/>
    <property type="match status" value="1"/>
</dbReference>
<comment type="caution">
    <text evidence="7">The sequence shown here is derived from an EMBL/GenBank/DDBJ whole genome shotgun (WGS) entry which is preliminary data.</text>
</comment>
<dbReference type="PANTHER" id="PTHR45677">
    <property type="entry name" value="GLUTAMATE DECARBOXYLASE-RELATED"/>
    <property type="match status" value="1"/>
</dbReference>
<gene>
    <name evidence="7" type="ORF">GCM10010178_85180</name>
</gene>
<comment type="cofactor">
    <cofactor evidence="1 6">
        <name>pyridoxal 5'-phosphate</name>
        <dbReference type="ChEBI" id="CHEBI:597326"/>
    </cofactor>
</comment>
<keyword evidence="5 6" id="KW-0456">Lyase</keyword>
<dbReference type="SUPFAM" id="SSF53383">
    <property type="entry name" value="PLP-dependent transferases"/>
    <property type="match status" value="1"/>
</dbReference>
<dbReference type="InterPro" id="IPR015424">
    <property type="entry name" value="PyrdxlP-dep_Trfase"/>
</dbReference>
<dbReference type="Gene3D" id="3.90.1150.170">
    <property type="match status" value="1"/>
</dbReference>
<name>A0ABQ2VDK9_9PSEU</name>
<evidence type="ECO:0000256" key="1">
    <source>
        <dbReference type="ARBA" id="ARBA00001933"/>
    </source>
</evidence>
<keyword evidence="4 6" id="KW-0663">Pyridoxal phosphate</keyword>
<dbReference type="InterPro" id="IPR021115">
    <property type="entry name" value="Pyridoxal-P_BS"/>
</dbReference>
<comment type="similarity">
    <text evidence="2 6">Belongs to the group II decarboxylase family.</text>
</comment>
<dbReference type="PANTHER" id="PTHR45677:SF8">
    <property type="entry name" value="CYSTEINE SULFINIC ACID DECARBOXYLASE"/>
    <property type="match status" value="1"/>
</dbReference>
<protein>
    <submittedName>
        <fullName evidence="7">Amino acid decarboxylase</fullName>
    </submittedName>
</protein>
<evidence type="ECO:0000313" key="7">
    <source>
        <dbReference type="EMBL" id="GGU81469.1"/>
    </source>
</evidence>
<evidence type="ECO:0000256" key="5">
    <source>
        <dbReference type="ARBA" id="ARBA00023239"/>
    </source>
</evidence>
<dbReference type="Pfam" id="PF00282">
    <property type="entry name" value="Pyridoxal_deC"/>
    <property type="match status" value="1"/>
</dbReference>